<dbReference type="EMBL" id="BIMR01000213">
    <property type="protein sequence ID" value="GCE77471.1"/>
    <property type="molecule type" value="Genomic_DNA"/>
</dbReference>
<dbReference type="GO" id="GO:0009294">
    <property type="term" value="P:DNA-mediated transformation"/>
    <property type="evidence" value="ECO:0007669"/>
    <property type="project" value="InterPro"/>
</dbReference>
<dbReference type="PANTHER" id="PTHR43022:SF1">
    <property type="entry name" value="PROTEIN SMF"/>
    <property type="match status" value="1"/>
</dbReference>
<evidence type="ECO:0000259" key="2">
    <source>
        <dbReference type="Pfam" id="PF02481"/>
    </source>
</evidence>
<dbReference type="SUPFAM" id="SSF102405">
    <property type="entry name" value="MCP/YpsA-like"/>
    <property type="match status" value="1"/>
</dbReference>
<feature type="domain" description="Smf/DprA SLOG" evidence="2">
    <location>
        <begin position="108"/>
        <end position="321"/>
    </location>
</feature>
<dbReference type="RefSeq" id="WP_130782080.1">
    <property type="nucleotide sequence ID" value="NZ_BIMR01000213.1"/>
</dbReference>
<dbReference type="Gene3D" id="3.40.50.450">
    <property type="match status" value="1"/>
</dbReference>
<dbReference type="Pfam" id="PF02481">
    <property type="entry name" value="DNA_processg_A"/>
    <property type="match status" value="1"/>
</dbReference>
<dbReference type="InterPro" id="IPR041614">
    <property type="entry name" value="DprA_WH"/>
</dbReference>
<dbReference type="NCBIfam" id="TIGR00732">
    <property type="entry name" value="dprA"/>
    <property type="match status" value="1"/>
</dbReference>
<dbReference type="InterPro" id="IPR057666">
    <property type="entry name" value="DrpA_SLOG"/>
</dbReference>
<comment type="similarity">
    <text evidence="1">Belongs to the DprA/Smf family.</text>
</comment>
<feature type="domain" description="DprA winged helix" evidence="3">
    <location>
        <begin position="332"/>
        <end position="390"/>
    </location>
</feature>
<dbReference type="PANTHER" id="PTHR43022">
    <property type="entry name" value="PROTEIN SMF"/>
    <property type="match status" value="1"/>
</dbReference>
<evidence type="ECO:0000256" key="1">
    <source>
        <dbReference type="ARBA" id="ARBA00006525"/>
    </source>
</evidence>
<dbReference type="InterPro" id="IPR036388">
    <property type="entry name" value="WH-like_DNA-bd_sf"/>
</dbReference>
<dbReference type="InterPro" id="IPR003488">
    <property type="entry name" value="DprA"/>
</dbReference>
<keyword evidence="5" id="KW-1185">Reference proteome</keyword>
<comment type="caution">
    <text evidence="4">The sequence shown here is derived from an EMBL/GenBank/DDBJ whole genome shotgun (WGS) entry which is preliminary data.</text>
</comment>
<evidence type="ECO:0000259" key="3">
    <source>
        <dbReference type="Pfam" id="PF17782"/>
    </source>
</evidence>
<sequence length="404" mass="41146">MTRVEAIDDDRTARVAWSLLVEPGDAVAGALVAAMGAPAAWAWLLRAAGSGEVPDPLGRDDAPGPVGQAVEAPGRARLARALDRWLPRLPGLDVDRPLDVLHRMGGAFLVPGDPAWPAPLDDLGPAAPVGLWVRGRSELAAMTRGSVAVVGARAATTYGERVAHDLAAGLADERTTVVSGGAFGIDAAAHRGSLARGGPTVVVLAGGVDRATPAGNARLIEAAVADGGAVVAEVPVGRTPTRSRFLQRNRLIAALAAGTVVVEAAWRSGALSTAHHAAGLLRPVGAVPGPVTSVASAGCHRLLRDGVAVCVTDVSDVLELVRGPGVEAEEPSAARPGDELPEHARRILDAASRRRALDVTALAVRAGVSLDEASGALGMLELEGAVERVQEGWRLASAGPGRVT</sequence>
<dbReference type="Proteomes" id="UP000289954">
    <property type="component" value="Unassembled WGS sequence"/>
</dbReference>
<dbReference type="AlphaFoldDB" id="A0A402DTK0"/>
<proteinExistence type="inferred from homology"/>
<dbReference type="OrthoDB" id="9785707at2"/>
<evidence type="ECO:0000313" key="5">
    <source>
        <dbReference type="Proteomes" id="UP000289954"/>
    </source>
</evidence>
<reference evidence="4 5" key="1">
    <citation type="submission" date="2019-01" db="EMBL/GenBank/DDBJ databases">
        <title>Draft genome sequence of Cellulomonas takizawaensis strain TKZ-21.</title>
        <authorList>
            <person name="Yamamura H."/>
            <person name="Hayashi T."/>
            <person name="Hamada M."/>
            <person name="Serisawa Y."/>
            <person name="Matsuyama K."/>
            <person name="Nakagawa Y."/>
            <person name="Otoguro M."/>
            <person name="Yanagida F."/>
            <person name="Hayakawa M."/>
        </authorList>
    </citation>
    <scope>NUCLEOTIDE SEQUENCE [LARGE SCALE GENOMIC DNA]</scope>
    <source>
        <strain evidence="4 5">NBRC12680</strain>
    </source>
</reference>
<dbReference type="Pfam" id="PF17782">
    <property type="entry name" value="WHD_DprA"/>
    <property type="match status" value="1"/>
</dbReference>
<protein>
    <submittedName>
        <fullName evidence="4">DNA processing protein DprA</fullName>
    </submittedName>
</protein>
<dbReference type="Gene3D" id="1.10.10.10">
    <property type="entry name" value="Winged helix-like DNA-binding domain superfamily/Winged helix DNA-binding domain"/>
    <property type="match status" value="1"/>
</dbReference>
<accession>A0A402DTK0</accession>
<name>A0A402DTK0_9CELL</name>
<organism evidence="4 5">
    <name type="scientific">Cellulomonas biazotea</name>
    <dbReference type="NCBI Taxonomy" id="1709"/>
    <lineage>
        <taxon>Bacteria</taxon>
        <taxon>Bacillati</taxon>
        <taxon>Actinomycetota</taxon>
        <taxon>Actinomycetes</taxon>
        <taxon>Micrococcales</taxon>
        <taxon>Cellulomonadaceae</taxon>
        <taxon>Cellulomonas</taxon>
    </lineage>
</organism>
<gene>
    <name evidence="4" type="ORF">CBZ_25270</name>
</gene>
<evidence type="ECO:0000313" key="4">
    <source>
        <dbReference type="EMBL" id="GCE77471.1"/>
    </source>
</evidence>